<dbReference type="RefSeq" id="WP_345376380.1">
    <property type="nucleotide sequence ID" value="NZ_BAABLM010000005.1"/>
</dbReference>
<comment type="caution">
    <text evidence="5">The sequence shown here is derived from an EMBL/GenBank/DDBJ whole genome shotgun (WGS) entry which is preliminary data.</text>
</comment>
<evidence type="ECO:0000313" key="6">
    <source>
        <dbReference type="Proteomes" id="UP001501295"/>
    </source>
</evidence>
<reference evidence="6" key="1">
    <citation type="journal article" date="2019" name="Int. J. Syst. Evol. Microbiol.">
        <title>The Global Catalogue of Microorganisms (GCM) 10K type strain sequencing project: providing services to taxonomists for standard genome sequencing and annotation.</title>
        <authorList>
            <consortium name="The Broad Institute Genomics Platform"/>
            <consortium name="The Broad Institute Genome Sequencing Center for Infectious Disease"/>
            <person name="Wu L."/>
            <person name="Ma J."/>
        </authorList>
    </citation>
    <scope>NUCLEOTIDE SEQUENCE [LARGE SCALE GENOMIC DNA]</scope>
    <source>
        <strain evidence="6">JCM 18956</strain>
    </source>
</reference>
<proteinExistence type="predicted"/>
<evidence type="ECO:0000256" key="1">
    <source>
        <dbReference type="ARBA" id="ARBA00023015"/>
    </source>
</evidence>
<keyword evidence="1" id="KW-0805">Transcription regulation</keyword>
<dbReference type="EMBL" id="BAABLM010000005">
    <property type="protein sequence ID" value="GAA4680048.1"/>
    <property type="molecule type" value="Genomic_DNA"/>
</dbReference>
<organism evidence="5 6">
    <name type="scientific">Frondihabitans cladoniiphilus</name>
    <dbReference type="NCBI Taxonomy" id="715785"/>
    <lineage>
        <taxon>Bacteria</taxon>
        <taxon>Bacillati</taxon>
        <taxon>Actinomycetota</taxon>
        <taxon>Actinomycetes</taxon>
        <taxon>Micrococcales</taxon>
        <taxon>Microbacteriaceae</taxon>
        <taxon>Frondihabitans</taxon>
    </lineage>
</organism>
<evidence type="ECO:0000259" key="4">
    <source>
        <dbReference type="PROSITE" id="PS50949"/>
    </source>
</evidence>
<sequence length="270" mass="29536">MDEQMDLAEAIGRARAGSQGRIRALLQSSPRRAHVLLRASIRRGVLPASSNVEEQSLIMSMMMSRNSIRSALQQLNSEGLVQRRQRLGTSVVGTISELPLLELLPVKGWSSAPREQHASMSLGIEHLEKAEVLADEHIQGRLRLPSNRVMMQEDLVTRGGEVIGIIVGYHPIGADVSREPDAAEDDRYNYLRMISRSHIEATVEAVNCDERTAKVLGVAEGAAILVRETLLYDSDGAPKMLAYGHYRGDRVALWAEDAAVPAMVPPGSAD</sequence>
<dbReference type="InterPro" id="IPR011663">
    <property type="entry name" value="UTRA"/>
</dbReference>
<accession>A0ABP8W5K7</accession>
<dbReference type="Gene3D" id="3.40.1410.10">
    <property type="entry name" value="Chorismate lyase-like"/>
    <property type="match status" value="1"/>
</dbReference>
<dbReference type="Gene3D" id="1.10.10.10">
    <property type="entry name" value="Winged helix-like DNA-binding domain superfamily/Winged helix DNA-binding domain"/>
    <property type="match status" value="1"/>
</dbReference>
<dbReference type="SMART" id="SM00345">
    <property type="entry name" value="HTH_GNTR"/>
    <property type="match status" value="1"/>
</dbReference>
<dbReference type="SUPFAM" id="SSF46785">
    <property type="entry name" value="Winged helix' DNA-binding domain"/>
    <property type="match status" value="1"/>
</dbReference>
<dbReference type="InterPro" id="IPR050679">
    <property type="entry name" value="Bact_HTH_transcr_reg"/>
</dbReference>
<dbReference type="PANTHER" id="PTHR44846:SF1">
    <property type="entry name" value="MANNOSYL-D-GLYCERATE TRANSPORT_METABOLISM SYSTEM REPRESSOR MNGR-RELATED"/>
    <property type="match status" value="1"/>
</dbReference>
<keyword evidence="2" id="KW-0238">DNA-binding</keyword>
<dbReference type="SUPFAM" id="SSF64288">
    <property type="entry name" value="Chorismate lyase-like"/>
    <property type="match status" value="1"/>
</dbReference>
<keyword evidence="3" id="KW-0804">Transcription</keyword>
<name>A0ABP8W5K7_9MICO</name>
<dbReference type="InterPro" id="IPR036390">
    <property type="entry name" value="WH_DNA-bd_sf"/>
</dbReference>
<protein>
    <recommendedName>
        <fullName evidence="4">HTH gntR-type domain-containing protein</fullName>
    </recommendedName>
</protein>
<dbReference type="PROSITE" id="PS50949">
    <property type="entry name" value="HTH_GNTR"/>
    <property type="match status" value="1"/>
</dbReference>
<evidence type="ECO:0000256" key="3">
    <source>
        <dbReference type="ARBA" id="ARBA00023163"/>
    </source>
</evidence>
<dbReference type="Proteomes" id="UP001501295">
    <property type="component" value="Unassembled WGS sequence"/>
</dbReference>
<dbReference type="Pfam" id="PF07702">
    <property type="entry name" value="UTRA"/>
    <property type="match status" value="1"/>
</dbReference>
<evidence type="ECO:0000256" key="2">
    <source>
        <dbReference type="ARBA" id="ARBA00023125"/>
    </source>
</evidence>
<dbReference type="InterPro" id="IPR000524">
    <property type="entry name" value="Tscrpt_reg_HTH_GntR"/>
</dbReference>
<evidence type="ECO:0000313" key="5">
    <source>
        <dbReference type="EMBL" id="GAA4680048.1"/>
    </source>
</evidence>
<dbReference type="InterPro" id="IPR036388">
    <property type="entry name" value="WH-like_DNA-bd_sf"/>
</dbReference>
<dbReference type="SMART" id="SM00866">
    <property type="entry name" value="UTRA"/>
    <property type="match status" value="1"/>
</dbReference>
<gene>
    <name evidence="5" type="ORF">GCM10025780_26510</name>
</gene>
<dbReference type="InterPro" id="IPR028978">
    <property type="entry name" value="Chorismate_lyase_/UTRA_dom_sf"/>
</dbReference>
<dbReference type="Pfam" id="PF00392">
    <property type="entry name" value="GntR"/>
    <property type="match status" value="1"/>
</dbReference>
<dbReference type="PANTHER" id="PTHR44846">
    <property type="entry name" value="MANNOSYL-D-GLYCERATE TRANSPORT/METABOLISM SYSTEM REPRESSOR MNGR-RELATED"/>
    <property type="match status" value="1"/>
</dbReference>
<keyword evidence="6" id="KW-1185">Reference proteome</keyword>
<feature type="domain" description="HTH gntR-type" evidence="4">
    <location>
        <begin position="27"/>
        <end position="94"/>
    </location>
</feature>